<dbReference type="PANTHER" id="PTHR38926:SF5">
    <property type="entry name" value="F-BOX AND LEUCINE-RICH REPEAT PROTEIN 6"/>
    <property type="match status" value="1"/>
</dbReference>
<sequence length="284" mass="32555">MTNTSNSRSTSNWSDLPFDLLLYIISMVSLTDKLTVITEVCKSWRAAVASDMESFKTLDIRKMRQYLELSKPGVHNFPQLTLAYVRALELGGSNVTKLVFDAQFQVSDNDLQYAYERCPNLRELAITFPNKTTSVELKKAFQFWPNLESLSIEFTTYFHPPETIFHIVGIHCLNLRTLEFSCCVINKATLHTITDLMPRLKVLRVRRSMVMAYVDDVVESFSKMPSLEEVYVSILKYSTVPKLPDYQDLPAKIEEGRSRNGLSGLRVFHACYCEECKCDLDPET</sequence>
<dbReference type="SUPFAM" id="SSF81383">
    <property type="entry name" value="F-box domain"/>
    <property type="match status" value="1"/>
</dbReference>
<dbReference type="EMBL" id="OX459121">
    <property type="protein sequence ID" value="CAI9102464.1"/>
    <property type="molecule type" value="Genomic_DNA"/>
</dbReference>
<dbReference type="Gene3D" id="1.20.1280.50">
    <property type="match status" value="1"/>
</dbReference>
<dbReference type="Proteomes" id="UP001161247">
    <property type="component" value="Chromosome 4"/>
</dbReference>
<dbReference type="InterPro" id="IPR001810">
    <property type="entry name" value="F-box_dom"/>
</dbReference>
<dbReference type="AlphaFoldDB" id="A0AAV1D3K1"/>
<dbReference type="PANTHER" id="PTHR38926">
    <property type="entry name" value="F-BOX DOMAIN CONTAINING PROTEIN, EXPRESSED"/>
    <property type="match status" value="1"/>
</dbReference>
<proteinExistence type="predicted"/>
<organism evidence="2 3">
    <name type="scientific">Oldenlandia corymbosa var. corymbosa</name>
    <dbReference type="NCBI Taxonomy" id="529605"/>
    <lineage>
        <taxon>Eukaryota</taxon>
        <taxon>Viridiplantae</taxon>
        <taxon>Streptophyta</taxon>
        <taxon>Embryophyta</taxon>
        <taxon>Tracheophyta</taxon>
        <taxon>Spermatophyta</taxon>
        <taxon>Magnoliopsida</taxon>
        <taxon>eudicotyledons</taxon>
        <taxon>Gunneridae</taxon>
        <taxon>Pentapetalae</taxon>
        <taxon>asterids</taxon>
        <taxon>lamiids</taxon>
        <taxon>Gentianales</taxon>
        <taxon>Rubiaceae</taxon>
        <taxon>Rubioideae</taxon>
        <taxon>Spermacoceae</taxon>
        <taxon>Hedyotis-Oldenlandia complex</taxon>
        <taxon>Oldenlandia</taxon>
    </lineage>
</organism>
<name>A0AAV1D3K1_OLDCO</name>
<accession>A0AAV1D3K1</accession>
<gene>
    <name evidence="2" type="ORF">OLC1_LOCUS11808</name>
</gene>
<evidence type="ECO:0000313" key="2">
    <source>
        <dbReference type="EMBL" id="CAI9102464.1"/>
    </source>
</evidence>
<dbReference type="InterPro" id="IPR036047">
    <property type="entry name" value="F-box-like_dom_sf"/>
</dbReference>
<evidence type="ECO:0000313" key="3">
    <source>
        <dbReference type="Proteomes" id="UP001161247"/>
    </source>
</evidence>
<protein>
    <submittedName>
        <fullName evidence="2">OLC1v1000742C1</fullName>
    </submittedName>
</protein>
<dbReference type="InterPro" id="IPR032675">
    <property type="entry name" value="LRR_dom_sf"/>
</dbReference>
<dbReference type="PROSITE" id="PS50181">
    <property type="entry name" value="FBOX"/>
    <property type="match status" value="1"/>
</dbReference>
<feature type="domain" description="F-box" evidence="1">
    <location>
        <begin position="10"/>
        <end position="58"/>
    </location>
</feature>
<dbReference type="Gene3D" id="3.80.10.10">
    <property type="entry name" value="Ribonuclease Inhibitor"/>
    <property type="match status" value="1"/>
</dbReference>
<keyword evidence="3" id="KW-1185">Reference proteome</keyword>
<reference evidence="2" key="1">
    <citation type="submission" date="2023-03" db="EMBL/GenBank/DDBJ databases">
        <authorList>
            <person name="Julca I."/>
        </authorList>
    </citation>
    <scope>NUCLEOTIDE SEQUENCE</scope>
</reference>
<evidence type="ECO:0000259" key="1">
    <source>
        <dbReference type="PROSITE" id="PS50181"/>
    </source>
</evidence>
<dbReference type="SUPFAM" id="SSF52047">
    <property type="entry name" value="RNI-like"/>
    <property type="match status" value="1"/>
</dbReference>
<dbReference type="Pfam" id="PF00646">
    <property type="entry name" value="F-box"/>
    <property type="match status" value="1"/>
</dbReference>